<proteinExistence type="predicted"/>
<dbReference type="EMBL" id="CM042025">
    <property type="protein sequence ID" value="KAI3808817.1"/>
    <property type="molecule type" value="Genomic_DNA"/>
</dbReference>
<keyword evidence="2" id="KW-1185">Reference proteome</keyword>
<dbReference type="Proteomes" id="UP001056120">
    <property type="component" value="Linkage Group LG08"/>
</dbReference>
<evidence type="ECO:0000313" key="2">
    <source>
        <dbReference type="Proteomes" id="UP001056120"/>
    </source>
</evidence>
<accession>A0ACB9ILZ2</accession>
<sequence>MKTELRECKEEVKDLRLEVGSLHTQFDVQQTQLETQQKIISQQQQDFKALSDIVEQLKASMTKESVEVKIEETDYDFPSASERRATRERGKGKESSVDAVILDEEEVGSDHELDELQKQVDDFGTIEDYPEIVILGEEQGDKLKYFIEEGNEFDAPSDNELEDQNVTVTFVEPVNTAGPTSITKEAPTPIATGSDTPSVQASNPRRSWFKEMQAQEPPKHYEWFAEYQELKRPPVGWKYDKERSLFIVRRYKGGVEHFKSPHNFSSLPKYDLRALTKLPLQNPRDVGIARDFETFFRNQTFNDFRSITTAKPRRVISKTRIHPITQRPWIFSEDDEVDAKAYQRVVTINAKPHFQKPSQKPTA</sequence>
<comment type="caution">
    <text evidence="1">The sequence shown here is derived from an EMBL/GenBank/DDBJ whole genome shotgun (WGS) entry which is preliminary data.</text>
</comment>
<protein>
    <submittedName>
        <fullName evidence="1">Uncharacterized protein</fullName>
    </submittedName>
</protein>
<gene>
    <name evidence="1" type="ORF">L1987_24778</name>
</gene>
<reference evidence="1 2" key="2">
    <citation type="journal article" date="2022" name="Mol. Ecol. Resour.">
        <title>The genomes of chicory, endive, great burdock and yacon provide insights into Asteraceae paleo-polyploidization history and plant inulin production.</title>
        <authorList>
            <person name="Fan W."/>
            <person name="Wang S."/>
            <person name="Wang H."/>
            <person name="Wang A."/>
            <person name="Jiang F."/>
            <person name="Liu H."/>
            <person name="Zhao H."/>
            <person name="Xu D."/>
            <person name="Zhang Y."/>
        </authorList>
    </citation>
    <scope>NUCLEOTIDE SEQUENCE [LARGE SCALE GENOMIC DNA]</scope>
    <source>
        <strain evidence="2">cv. Yunnan</strain>
        <tissue evidence="1">Leaves</tissue>
    </source>
</reference>
<reference evidence="2" key="1">
    <citation type="journal article" date="2022" name="Mol. Ecol. Resour.">
        <title>The genomes of chicory, endive, great burdock and yacon provide insights into Asteraceae palaeo-polyploidization history and plant inulin production.</title>
        <authorList>
            <person name="Fan W."/>
            <person name="Wang S."/>
            <person name="Wang H."/>
            <person name="Wang A."/>
            <person name="Jiang F."/>
            <person name="Liu H."/>
            <person name="Zhao H."/>
            <person name="Xu D."/>
            <person name="Zhang Y."/>
        </authorList>
    </citation>
    <scope>NUCLEOTIDE SEQUENCE [LARGE SCALE GENOMIC DNA]</scope>
    <source>
        <strain evidence="2">cv. Yunnan</strain>
    </source>
</reference>
<name>A0ACB9ILZ2_9ASTR</name>
<organism evidence="1 2">
    <name type="scientific">Smallanthus sonchifolius</name>
    <dbReference type="NCBI Taxonomy" id="185202"/>
    <lineage>
        <taxon>Eukaryota</taxon>
        <taxon>Viridiplantae</taxon>
        <taxon>Streptophyta</taxon>
        <taxon>Embryophyta</taxon>
        <taxon>Tracheophyta</taxon>
        <taxon>Spermatophyta</taxon>
        <taxon>Magnoliopsida</taxon>
        <taxon>eudicotyledons</taxon>
        <taxon>Gunneridae</taxon>
        <taxon>Pentapetalae</taxon>
        <taxon>asterids</taxon>
        <taxon>campanulids</taxon>
        <taxon>Asterales</taxon>
        <taxon>Asteraceae</taxon>
        <taxon>Asteroideae</taxon>
        <taxon>Heliantheae alliance</taxon>
        <taxon>Millerieae</taxon>
        <taxon>Smallanthus</taxon>
    </lineage>
</organism>
<evidence type="ECO:0000313" key="1">
    <source>
        <dbReference type="EMBL" id="KAI3808817.1"/>
    </source>
</evidence>